<name>A0A1A7XXW7_9TELE</name>
<dbReference type="EMBL" id="HADX01000646">
    <property type="protein sequence ID" value="SBP22878.1"/>
    <property type="molecule type" value="Transcribed_RNA"/>
</dbReference>
<reference evidence="1" key="2">
    <citation type="submission" date="2016-06" db="EMBL/GenBank/DDBJ databases">
        <title>The genome of a short-lived fish provides insights into sex chromosome evolution and the genetic control of aging.</title>
        <authorList>
            <person name="Reichwald K."/>
            <person name="Felder M."/>
            <person name="Petzold A."/>
            <person name="Koch P."/>
            <person name="Groth M."/>
            <person name="Platzer M."/>
        </authorList>
    </citation>
    <scope>NUCLEOTIDE SEQUENCE</scope>
    <source>
        <tissue evidence="1">Brain</tissue>
    </source>
</reference>
<protein>
    <submittedName>
        <fullName evidence="1">Uncharacterized protein</fullName>
    </submittedName>
</protein>
<proteinExistence type="predicted"/>
<accession>A0A1A7XXW7</accession>
<gene>
    <name evidence="1" type="primary">BRAFLDRAFT_72851</name>
</gene>
<organism evidence="1">
    <name type="scientific">Iconisemion striatum</name>
    <dbReference type="NCBI Taxonomy" id="60296"/>
    <lineage>
        <taxon>Eukaryota</taxon>
        <taxon>Metazoa</taxon>
        <taxon>Chordata</taxon>
        <taxon>Craniata</taxon>
        <taxon>Vertebrata</taxon>
        <taxon>Euteleostomi</taxon>
        <taxon>Actinopterygii</taxon>
        <taxon>Neopterygii</taxon>
        <taxon>Teleostei</taxon>
        <taxon>Neoteleostei</taxon>
        <taxon>Acanthomorphata</taxon>
        <taxon>Ovalentaria</taxon>
        <taxon>Atherinomorphae</taxon>
        <taxon>Cyprinodontiformes</taxon>
        <taxon>Nothobranchiidae</taxon>
        <taxon>Iconisemion</taxon>
    </lineage>
</organism>
<sequence>KLKNPRCYNRFCIIILMKTTSQDRCAGYGFSRFMPSCTAVTHSFA</sequence>
<dbReference type="AlphaFoldDB" id="A0A1A7XXW7"/>
<feature type="non-terminal residue" evidence="1">
    <location>
        <position position="1"/>
    </location>
</feature>
<reference evidence="1" key="1">
    <citation type="submission" date="2016-05" db="EMBL/GenBank/DDBJ databases">
        <authorList>
            <person name="Lavstsen T."/>
            <person name="Jespersen J.S."/>
        </authorList>
    </citation>
    <scope>NUCLEOTIDE SEQUENCE</scope>
    <source>
        <tissue evidence="1">Brain</tissue>
    </source>
</reference>
<feature type="non-terminal residue" evidence="1">
    <location>
        <position position="45"/>
    </location>
</feature>
<evidence type="ECO:0000313" key="1">
    <source>
        <dbReference type="EMBL" id="SBP22878.1"/>
    </source>
</evidence>